<dbReference type="KEGG" id="cnan:A2G96_26740"/>
<protein>
    <submittedName>
        <fullName evidence="1">Uncharacterized protein</fullName>
    </submittedName>
</protein>
<reference evidence="1 2" key="1">
    <citation type="submission" date="2016-03" db="EMBL/GenBank/DDBJ databases">
        <title>Complete genome sequence of a novel chlorpyrifos degrading bacterium, Cupriavidus nantongensis sp. X1.</title>
        <authorList>
            <person name="Fang L."/>
        </authorList>
    </citation>
    <scope>NUCLEOTIDE SEQUENCE [LARGE SCALE GENOMIC DNA]</scope>
    <source>
        <strain evidence="1 2">X1</strain>
    </source>
</reference>
<dbReference type="AlphaFoldDB" id="A0A142JTI6"/>
<dbReference type="EMBL" id="CP014845">
    <property type="protein sequence ID" value="AMR81398.1"/>
    <property type="molecule type" value="Genomic_DNA"/>
</dbReference>
<organism evidence="1 2">
    <name type="scientific">Cupriavidus nantongensis</name>
    <dbReference type="NCBI Taxonomy" id="1796606"/>
    <lineage>
        <taxon>Bacteria</taxon>
        <taxon>Pseudomonadati</taxon>
        <taxon>Pseudomonadota</taxon>
        <taxon>Betaproteobacteria</taxon>
        <taxon>Burkholderiales</taxon>
        <taxon>Burkholderiaceae</taxon>
        <taxon>Cupriavidus</taxon>
    </lineage>
</organism>
<evidence type="ECO:0000313" key="1">
    <source>
        <dbReference type="EMBL" id="AMR81398.1"/>
    </source>
</evidence>
<gene>
    <name evidence="1" type="ORF">A2G96_26740</name>
</gene>
<dbReference type="Proteomes" id="UP000075238">
    <property type="component" value="Chromosome 2"/>
</dbReference>
<proteinExistence type="predicted"/>
<evidence type="ECO:0000313" key="2">
    <source>
        <dbReference type="Proteomes" id="UP000075238"/>
    </source>
</evidence>
<keyword evidence="2" id="KW-1185">Reference proteome</keyword>
<sequence>MFRLDLKVAYFTDILIRNIKHGLKLRINFRESDILISEIISSNFARARFSLHSETSKVYY</sequence>
<name>A0A142JTI6_9BURK</name>
<accession>A0A142JTI6</accession>